<sequence>MLAALIIVFREVVEAGLVVGIVLAATRSVGGSRLWIAFGIIAGVLGSCLVAIFASAIANAFSGAGQELFNAAILAVAVVMLTWHNVWMASHGRELANELKAASEAVARGRKSLLALALVVGIAVLREGAEIVLFLFGIVITDGGSGLALLLGGFLGLVLGGGLSALTYLGLLRIPARHLFKVTSVMIAFLAAGLAAQATFFLEQAGVVEILGDTAWDTSAILSEKSLLGRVLHTLVGYSDQPSFLQLLVYLGTLLVIYLLTRAFAPAPKVRISQHPSC</sequence>
<accession>A0ACC5RBF9</accession>
<organism evidence="1 2">
    <name type="scientific">Taklimakanibacter albus</name>
    <dbReference type="NCBI Taxonomy" id="2800327"/>
    <lineage>
        <taxon>Bacteria</taxon>
        <taxon>Pseudomonadati</taxon>
        <taxon>Pseudomonadota</taxon>
        <taxon>Alphaproteobacteria</taxon>
        <taxon>Hyphomicrobiales</taxon>
        <taxon>Aestuariivirgaceae</taxon>
        <taxon>Taklimakanibacter</taxon>
    </lineage>
</organism>
<dbReference type="Proteomes" id="UP000616151">
    <property type="component" value="Unassembled WGS sequence"/>
</dbReference>
<comment type="caution">
    <text evidence="1">The sequence shown here is derived from an EMBL/GenBank/DDBJ whole genome shotgun (WGS) entry which is preliminary data.</text>
</comment>
<name>A0ACC5RBF9_9HYPH</name>
<evidence type="ECO:0000313" key="1">
    <source>
        <dbReference type="EMBL" id="MBK1869815.1"/>
    </source>
</evidence>
<protein>
    <submittedName>
        <fullName evidence="1">FTR1 family protein</fullName>
    </submittedName>
</protein>
<gene>
    <name evidence="1" type="ORF">JHL16_25860</name>
</gene>
<proteinExistence type="predicted"/>
<keyword evidence="2" id="KW-1185">Reference proteome</keyword>
<evidence type="ECO:0000313" key="2">
    <source>
        <dbReference type="Proteomes" id="UP000616151"/>
    </source>
</evidence>
<reference evidence="1" key="1">
    <citation type="submission" date="2021-01" db="EMBL/GenBank/DDBJ databases">
        <authorList>
            <person name="Sun Q."/>
        </authorList>
    </citation>
    <scope>NUCLEOTIDE SEQUENCE</scope>
    <source>
        <strain evidence="1">YIM B02566</strain>
    </source>
</reference>
<dbReference type="EMBL" id="JAENHL010000008">
    <property type="protein sequence ID" value="MBK1869815.1"/>
    <property type="molecule type" value="Genomic_DNA"/>
</dbReference>